<dbReference type="PANTHER" id="PTHR11472">
    <property type="entry name" value="DNA REPAIR DEAD HELICASE RAD3/XP-D SUBFAMILY MEMBER"/>
    <property type="match status" value="1"/>
</dbReference>
<dbReference type="InterPro" id="IPR027417">
    <property type="entry name" value="P-loop_NTPase"/>
</dbReference>
<evidence type="ECO:0000256" key="1">
    <source>
        <dbReference type="ARBA" id="ARBA00022723"/>
    </source>
</evidence>
<dbReference type="InterPro" id="IPR010614">
    <property type="entry name" value="RAD3-like_helicase_DEAD"/>
</dbReference>
<evidence type="ECO:0000256" key="8">
    <source>
        <dbReference type="ARBA" id="ARBA00023125"/>
    </source>
</evidence>
<keyword evidence="8" id="KW-0238">DNA-binding</keyword>
<dbReference type="Pfam" id="PF06733">
    <property type="entry name" value="DEAD_2"/>
    <property type="match status" value="1"/>
</dbReference>
<dbReference type="Gene3D" id="3.40.50.300">
    <property type="entry name" value="P-loop containing nucleotide triphosphate hydrolases"/>
    <property type="match status" value="2"/>
</dbReference>
<dbReference type="EMBL" id="CP007536">
    <property type="protein sequence ID" value="AIC14540.1"/>
    <property type="molecule type" value="Genomic_DNA"/>
</dbReference>
<evidence type="ECO:0000313" key="11">
    <source>
        <dbReference type="EMBL" id="AIC14540.1"/>
    </source>
</evidence>
<dbReference type="SMART" id="SM00491">
    <property type="entry name" value="HELICc2"/>
    <property type="match status" value="1"/>
</dbReference>
<dbReference type="PROSITE" id="PS51193">
    <property type="entry name" value="HELICASE_ATP_BIND_2"/>
    <property type="match status" value="1"/>
</dbReference>
<keyword evidence="7" id="KW-0411">Iron-sulfur</keyword>
<evidence type="ECO:0000256" key="9">
    <source>
        <dbReference type="ARBA" id="ARBA00023235"/>
    </source>
</evidence>
<dbReference type="GO" id="GO:0051536">
    <property type="term" value="F:iron-sulfur cluster binding"/>
    <property type="evidence" value="ECO:0007669"/>
    <property type="project" value="UniProtKB-KW"/>
</dbReference>
<dbReference type="SUPFAM" id="SSF52540">
    <property type="entry name" value="P-loop containing nucleoside triphosphate hydrolases"/>
    <property type="match status" value="1"/>
</dbReference>
<dbReference type="GeneID" id="74945610"/>
<dbReference type="RefSeq" id="WP_075053739.1">
    <property type="nucleotide sequence ID" value="NZ_CP007536.1"/>
</dbReference>
<keyword evidence="3" id="KW-0378">Hydrolase</keyword>
<accession>A0A060HGS1</accession>
<evidence type="ECO:0000256" key="5">
    <source>
        <dbReference type="ARBA" id="ARBA00022840"/>
    </source>
</evidence>
<keyword evidence="4 11" id="KW-0347">Helicase</keyword>
<keyword evidence="6" id="KW-0408">Iron</keyword>
<keyword evidence="2" id="KW-0547">Nucleotide-binding</keyword>
<organism evidence="11 12">
    <name type="scientific">Nitrososphaera viennensis EN76</name>
    <dbReference type="NCBI Taxonomy" id="926571"/>
    <lineage>
        <taxon>Archaea</taxon>
        <taxon>Nitrososphaerota</taxon>
        <taxon>Nitrososphaeria</taxon>
        <taxon>Nitrososphaerales</taxon>
        <taxon>Nitrososphaeraceae</taxon>
        <taxon>Nitrososphaera</taxon>
    </lineage>
</organism>
<dbReference type="InterPro" id="IPR014013">
    <property type="entry name" value="Helic_SF1/SF2_ATP-bd_DinG/Rad3"/>
</dbReference>
<dbReference type="GO" id="GO:0003678">
    <property type="term" value="F:DNA helicase activity"/>
    <property type="evidence" value="ECO:0007669"/>
    <property type="project" value="InterPro"/>
</dbReference>
<dbReference type="GO" id="GO:0003677">
    <property type="term" value="F:DNA binding"/>
    <property type="evidence" value="ECO:0007669"/>
    <property type="project" value="UniProtKB-KW"/>
</dbReference>
<dbReference type="GO" id="GO:0046872">
    <property type="term" value="F:metal ion binding"/>
    <property type="evidence" value="ECO:0007669"/>
    <property type="project" value="UniProtKB-KW"/>
</dbReference>
<dbReference type="AlphaFoldDB" id="A0A060HGS1"/>
<evidence type="ECO:0000313" key="12">
    <source>
        <dbReference type="Proteomes" id="UP000027093"/>
    </source>
</evidence>
<sequence>MSILSYFPLGQMREKQRSVLLEIESALKSGYKNIFLEAPTGFGKTPVAITIARYLGSSHICTATKDLQAQYKRDFPFIFEVKGRANFPCIVKEDMGLAENCDYGPCVQDDSYDCAYKTRLLDYKVAGEGTAGEQVRLDPLAEKTYIDKLKKQSKIVELEWRPCHYFHQRWIGAKASHTVYNYRYFLSDIFYTGTTQKRKLLVMDEAHQIESEVGDFRSFTIHKNALRFLPRVQMPEKNVEDVEPWMEFCSSLKDKMLKFIEQATDAIERGKVAEPYTERNLIEAISKEKNLEALLFDMRSNKKNWIVSSIQRDAQNQLTRATLTPLETSGYFGDILDKGTINLFMSATILSKDYLCKVSGLKPDHVKFVQVRDSDFPVKNRPIHLMNVAWLNARSMQESMPKIAKAVDNIMTIHKNEKGIIHTTSYSQLQYIRDNISRENASRLIETGSALGREEVLEKHYKSTRPTVLISPSLHLGVDLKDDLSRFQVITKVPYPDLTDRKVSAMKDRDQRWYTWYTVLRLAQSYGRSIRSADDFATTYILDSSITFLLKNAQDMVPKWFMEAVKNA</sequence>
<dbReference type="STRING" id="926571.NVIE_003490"/>
<dbReference type="InterPro" id="IPR045028">
    <property type="entry name" value="DinG/Rad3-like"/>
</dbReference>
<dbReference type="PANTHER" id="PTHR11472:SF34">
    <property type="entry name" value="REGULATOR OF TELOMERE ELONGATION HELICASE 1"/>
    <property type="match status" value="1"/>
</dbReference>
<dbReference type="OrthoDB" id="76985at2157"/>
<name>A0A060HGS1_9ARCH</name>
<reference evidence="11 12" key="1">
    <citation type="journal article" date="2014" name="Int. J. Syst. Evol. Microbiol.">
        <title>Nitrososphaera viennensis gen. nov., sp. nov., an aerobic and mesophilic, ammonia-oxidizing archaeon from soil and a member of the archaeal phylum Thaumarchaeota.</title>
        <authorList>
            <person name="Stieglmeier M."/>
            <person name="Klingl A."/>
            <person name="Alves R.J."/>
            <person name="Rittmann S.K."/>
            <person name="Melcher M."/>
            <person name="Leisch N."/>
            <person name="Schleper C."/>
        </authorList>
    </citation>
    <scope>NUCLEOTIDE SEQUENCE [LARGE SCALE GENOMIC DNA]</scope>
    <source>
        <strain evidence="11">EN76</strain>
    </source>
</reference>
<dbReference type="Pfam" id="PF04851">
    <property type="entry name" value="ResIII"/>
    <property type="match status" value="1"/>
</dbReference>
<keyword evidence="12" id="KW-1185">Reference proteome</keyword>
<keyword evidence="5" id="KW-0067">ATP-binding</keyword>
<evidence type="ECO:0000256" key="6">
    <source>
        <dbReference type="ARBA" id="ARBA00023004"/>
    </source>
</evidence>
<proteinExistence type="predicted"/>
<dbReference type="GO" id="GO:0006139">
    <property type="term" value="P:nucleobase-containing compound metabolic process"/>
    <property type="evidence" value="ECO:0007669"/>
    <property type="project" value="InterPro"/>
</dbReference>
<evidence type="ECO:0000256" key="2">
    <source>
        <dbReference type="ARBA" id="ARBA00022741"/>
    </source>
</evidence>
<evidence type="ECO:0000256" key="7">
    <source>
        <dbReference type="ARBA" id="ARBA00023014"/>
    </source>
</evidence>
<feature type="domain" description="Helicase ATP-binding" evidence="10">
    <location>
        <begin position="2"/>
        <end position="273"/>
    </location>
</feature>
<dbReference type="GO" id="GO:0016818">
    <property type="term" value="F:hydrolase activity, acting on acid anhydrides, in phosphorus-containing anhydrides"/>
    <property type="evidence" value="ECO:0007669"/>
    <property type="project" value="InterPro"/>
</dbReference>
<gene>
    <name evidence="11" type="primary">xpd</name>
    <name evidence="11" type="ORF">NVIE_003490</name>
</gene>
<keyword evidence="9" id="KW-0413">Isomerase</keyword>
<dbReference type="Pfam" id="PF13307">
    <property type="entry name" value="Helicase_C_2"/>
    <property type="match status" value="1"/>
</dbReference>
<evidence type="ECO:0000256" key="3">
    <source>
        <dbReference type="ARBA" id="ARBA00022801"/>
    </source>
</evidence>
<dbReference type="Proteomes" id="UP000027093">
    <property type="component" value="Chromosome"/>
</dbReference>
<protein>
    <submittedName>
        <fullName evidence="11">Putative DNA repair helicase XPD</fullName>
    </submittedName>
</protein>
<dbReference type="InterPro" id="IPR006555">
    <property type="entry name" value="ATP-dep_Helicase_C"/>
</dbReference>
<dbReference type="InterPro" id="IPR006935">
    <property type="entry name" value="Helicase/UvrB_N"/>
</dbReference>
<keyword evidence="1" id="KW-0479">Metal-binding</keyword>
<dbReference type="KEGG" id="nvn:NVIE_003490"/>
<dbReference type="HOGENOM" id="CLU_033880_0_0_2"/>
<dbReference type="GO" id="GO:0005524">
    <property type="term" value="F:ATP binding"/>
    <property type="evidence" value="ECO:0007669"/>
    <property type="project" value="UniProtKB-KW"/>
</dbReference>
<evidence type="ECO:0000256" key="4">
    <source>
        <dbReference type="ARBA" id="ARBA00022806"/>
    </source>
</evidence>
<evidence type="ECO:0000259" key="10">
    <source>
        <dbReference type="PROSITE" id="PS51193"/>
    </source>
</evidence>